<dbReference type="Proteomes" id="UP001434883">
    <property type="component" value="Unassembled WGS sequence"/>
</dbReference>
<feature type="transmembrane region" description="Helical" evidence="1">
    <location>
        <begin position="34"/>
        <end position="52"/>
    </location>
</feature>
<protein>
    <recommendedName>
        <fullName evidence="4">Secreted protein</fullName>
    </recommendedName>
</protein>
<evidence type="ECO:0008006" key="4">
    <source>
        <dbReference type="Google" id="ProtNLM"/>
    </source>
</evidence>
<keyword evidence="1" id="KW-0812">Transmembrane</keyword>
<keyword evidence="3" id="KW-1185">Reference proteome</keyword>
<proteinExistence type="predicted"/>
<reference evidence="2 3" key="1">
    <citation type="submission" date="2021-06" db="EMBL/GenBank/DDBJ databases">
        <authorList>
            <person name="Palmer J.M."/>
        </authorList>
    </citation>
    <scope>NUCLEOTIDE SEQUENCE [LARGE SCALE GENOMIC DNA]</scope>
    <source>
        <strain evidence="2 3">XC_2019</strain>
        <tissue evidence="2">Muscle</tissue>
    </source>
</reference>
<accession>A0ABV0Q5L3</accession>
<keyword evidence="1" id="KW-1133">Transmembrane helix</keyword>
<name>A0ABV0Q5L3_9TELE</name>
<evidence type="ECO:0000313" key="3">
    <source>
        <dbReference type="Proteomes" id="UP001434883"/>
    </source>
</evidence>
<evidence type="ECO:0000313" key="2">
    <source>
        <dbReference type="EMBL" id="MEQ2191085.1"/>
    </source>
</evidence>
<evidence type="ECO:0000256" key="1">
    <source>
        <dbReference type="SAM" id="Phobius"/>
    </source>
</evidence>
<sequence>MATHRWLSVSFSLSAAFLPFLSFFSSSPVIPSHFIFPPVPLSVVTSVILSVLDRSAHACVLMLSTEMVSHGHVEGFVSHLWHRKDKDSNNACMQEYMHIHT</sequence>
<comment type="caution">
    <text evidence="2">The sequence shown here is derived from an EMBL/GenBank/DDBJ whole genome shotgun (WGS) entry which is preliminary data.</text>
</comment>
<dbReference type="EMBL" id="JAHRIN010000439">
    <property type="protein sequence ID" value="MEQ2191085.1"/>
    <property type="molecule type" value="Genomic_DNA"/>
</dbReference>
<keyword evidence="1" id="KW-0472">Membrane</keyword>
<gene>
    <name evidence="2" type="ORF">XENOCAPTIV_020452</name>
</gene>
<organism evidence="2 3">
    <name type="scientific">Xenoophorus captivus</name>
    <dbReference type="NCBI Taxonomy" id="1517983"/>
    <lineage>
        <taxon>Eukaryota</taxon>
        <taxon>Metazoa</taxon>
        <taxon>Chordata</taxon>
        <taxon>Craniata</taxon>
        <taxon>Vertebrata</taxon>
        <taxon>Euteleostomi</taxon>
        <taxon>Actinopterygii</taxon>
        <taxon>Neopterygii</taxon>
        <taxon>Teleostei</taxon>
        <taxon>Neoteleostei</taxon>
        <taxon>Acanthomorphata</taxon>
        <taxon>Ovalentaria</taxon>
        <taxon>Atherinomorphae</taxon>
        <taxon>Cyprinodontiformes</taxon>
        <taxon>Goodeidae</taxon>
        <taxon>Xenoophorus</taxon>
    </lineage>
</organism>